<keyword evidence="2 4" id="KW-0456">Lyase</keyword>
<keyword evidence="1" id="KW-0732">Signal</keyword>
<evidence type="ECO:0000259" key="3">
    <source>
        <dbReference type="Pfam" id="PF05426"/>
    </source>
</evidence>
<accession>A0A1M5BLG7</accession>
<sequence length="393" mass="44549">MISYAAVLFVAVMFCLPGCGVETAKNPRPEVDLVQIERERVLSAADSILGAPVVTVTDTVSPRSAGGRHDYYSEGDYWWPDPDNPEGPYIRRDGKSNPDNFLAHRRAMRRLSQMVPALVAAYKVTGEQQYGEEATRHLQAWFIDEETKMNPNLQYSQAIEGRNEGRSIGIIDTIHLVEVAQAIKVLGEAGALPEETAAGLHEWFSAYLEWLTTSDFGLEEKTHGNNHSTAWALQASAFARMVGDETVLEECRRLYKETLLPDQMARDGSFPDELERTKPYGYSLFNLDVMTSLVHIISRPGHELWIYETPDGKSIDDALAFMYPYIKDKSSWPYGEDVMYYEQWPVRHPALLFGGLALDKPEYIELWKTLDPDPSTPEVVRNYPIRQPLLWVD</sequence>
<dbReference type="OrthoDB" id="7210452at2"/>
<dbReference type="Pfam" id="PF05426">
    <property type="entry name" value="Alginate_lyase"/>
    <property type="match status" value="1"/>
</dbReference>
<protein>
    <submittedName>
        <fullName evidence="4">Alginate lyase</fullName>
    </submittedName>
</protein>
<dbReference type="SUPFAM" id="SSF48230">
    <property type="entry name" value="Chondroitin AC/alginate lyase"/>
    <property type="match status" value="1"/>
</dbReference>
<dbReference type="EMBL" id="FQUS01000008">
    <property type="protein sequence ID" value="SHF43329.1"/>
    <property type="molecule type" value="Genomic_DNA"/>
</dbReference>
<dbReference type="Proteomes" id="UP000184041">
    <property type="component" value="Unassembled WGS sequence"/>
</dbReference>
<feature type="domain" description="Alginate lyase" evidence="3">
    <location>
        <begin position="55"/>
        <end position="332"/>
    </location>
</feature>
<name>A0A1M5BLG7_9BACT</name>
<evidence type="ECO:0000313" key="5">
    <source>
        <dbReference type="Proteomes" id="UP000184041"/>
    </source>
</evidence>
<dbReference type="InterPro" id="IPR008929">
    <property type="entry name" value="Chondroitin_lyas"/>
</dbReference>
<dbReference type="AlphaFoldDB" id="A0A1M5BLG7"/>
<keyword evidence="5" id="KW-1185">Reference proteome</keyword>
<evidence type="ECO:0000256" key="2">
    <source>
        <dbReference type="ARBA" id="ARBA00023239"/>
    </source>
</evidence>
<dbReference type="GO" id="GO:0042597">
    <property type="term" value="C:periplasmic space"/>
    <property type="evidence" value="ECO:0007669"/>
    <property type="project" value="InterPro"/>
</dbReference>
<reference evidence="4 5" key="1">
    <citation type="submission" date="2016-11" db="EMBL/GenBank/DDBJ databases">
        <authorList>
            <person name="Jaros S."/>
            <person name="Januszkiewicz K."/>
            <person name="Wedrychowicz H."/>
        </authorList>
    </citation>
    <scope>NUCLEOTIDE SEQUENCE [LARGE SCALE GENOMIC DNA]</scope>
    <source>
        <strain evidence="4 5">DSM 21986</strain>
    </source>
</reference>
<proteinExistence type="predicted"/>
<dbReference type="InterPro" id="IPR008397">
    <property type="entry name" value="Alginate_lyase_dom"/>
</dbReference>
<dbReference type="STRING" id="1194090.SAMN05443144_108165"/>
<gene>
    <name evidence="4" type="ORF">SAMN05443144_108165</name>
</gene>
<evidence type="ECO:0000256" key="1">
    <source>
        <dbReference type="ARBA" id="ARBA00022729"/>
    </source>
</evidence>
<evidence type="ECO:0000313" key="4">
    <source>
        <dbReference type="EMBL" id="SHF43329.1"/>
    </source>
</evidence>
<dbReference type="RefSeq" id="WP_084088159.1">
    <property type="nucleotide sequence ID" value="NZ_FQUS01000008.1"/>
</dbReference>
<dbReference type="GO" id="GO:0016829">
    <property type="term" value="F:lyase activity"/>
    <property type="evidence" value="ECO:0007669"/>
    <property type="project" value="UniProtKB-KW"/>
</dbReference>
<organism evidence="4 5">
    <name type="scientific">Fodinibius roseus</name>
    <dbReference type="NCBI Taxonomy" id="1194090"/>
    <lineage>
        <taxon>Bacteria</taxon>
        <taxon>Pseudomonadati</taxon>
        <taxon>Balneolota</taxon>
        <taxon>Balneolia</taxon>
        <taxon>Balneolales</taxon>
        <taxon>Balneolaceae</taxon>
        <taxon>Fodinibius</taxon>
    </lineage>
</organism>
<dbReference type="Gene3D" id="1.50.10.100">
    <property type="entry name" value="Chondroitin AC/alginate lyase"/>
    <property type="match status" value="1"/>
</dbReference>